<dbReference type="Pfam" id="PF03460">
    <property type="entry name" value="NIR_SIR_ferr"/>
    <property type="match status" value="1"/>
</dbReference>
<dbReference type="InterPro" id="IPR005117">
    <property type="entry name" value="NiRdtase/SiRdtase_haem-b_fer"/>
</dbReference>
<evidence type="ECO:0000256" key="6">
    <source>
        <dbReference type="ARBA" id="ARBA00023014"/>
    </source>
</evidence>
<evidence type="ECO:0000256" key="1">
    <source>
        <dbReference type="ARBA" id="ARBA00022485"/>
    </source>
</evidence>
<dbReference type="Gene3D" id="3.30.413.10">
    <property type="entry name" value="Sulfite Reductase Hemoprotein, domain 1"/>
    <property type="match status" value="1"/>
</dbReference>
<keyword evidence="2" id="KW-0349">Heme</keyword>
<dbReference type="PANTHER" id="PTHR43809:SF1">
    <property type="entry name" value="NITRITE REDUCTASE (NADH) LARGE SUBUNIT"/>
    <property type="match status" value="1"/>
</dbReference>
<keyword evidence="4 9" id="KW-0560">Oxidoreductase</keyword>
<dbReference type="PROSITE" id="PS00365">
    <property type="entry name" value="NIR_SIR"/>
    <property type="match status" value="1"/>
</dbReference>
<dbReference type="STRING" id="476652.DEAC_c11770"/>
<proteinExistence type="predicted"/>
<dbReference type="PATRIC" id="fig|476652.3.peg.1203"/>
<sequence>MSDQNAPKGAFIQRDKETYAIVPRIPVGVVTPELLEKIASVAKKYEIPIIKITSAQRIALVGMKPEIVNSVWEELGTGIGPAVEKCVHYVQACPGTTVCKFGILDSLGLGMRLEELLVGEELPAKGKIGVSGCPLCCAESFVRDFGIFGKRTGWTFVFGGNSGRIPRIGDVIAENLSDDQVVELTKKCLEYYRGNAKPNERTARFMQRIGIEEFKKAVLAAE</sequence>
<dbReference type="InterPro" id="IPR045854">
    <property type="entry name" value="NO2/SO3_Rdtase_4Fe4S_sf"/>
</dbReference>
<dbReference type="GO" id="GO:0008942">
    <property type="term" value="F:nitrite reductase [NAD(P)H] activity"/>
    <property type="evidence" value="ECO:0007669"/>
    <property type="project" value="UniProtKB-EC"/>
</dbReference>
<evidence type="ECO:0000313" key="9">
    <source>
        <dbReference type="EMBL" id="KLU66511.1"/>
    </source>
</evidence>
<dbReference type="Gene3D" id="3.90.480.10">
    <property type="entry name" value="Sulfite Reductase Hemoprotein,Domain 2"/>
    <property type="match status" value="1"/>
</dbReference>
<reference evidence="9 10" key="1">
    <citation type="submission" date="2015-06" db="EMBL/GenBank/DDBJ databases">
        <title>Draft genome of the moderately acidophilic sulfate reducer Candidatus Desulfosporosinus acididurans strain M1.</title>
        <authorList>
            <person name="Poehlein A."/>
            <person name="Petzsch P."/>
            <person name="Johnson B.D."/>
            <person name="Schloemann M."/>
            <person name="Daniel R."/>
            <person name="Muehling M."/>
        </authorList>
    </citation>
    <scope>NUCLEOTIDE SEQUENCE [LARGE SCALE GENOMIC DNA]</scope>
    <source>
        <strain evidence="9 10">M1</strain>
    </source>
</reference>
<comment type="caution">
    <text evidence="9">The sequence shown here is derived from an EMBL/GenBank/DDBJ whole genome shotgun (WGS) entry which is preliminary data.</text>
</comment>
<evidence type="ECO:0000256" key="3">
    <source>
        <dbReference type="ARBA" id="ARBA00022723"/>
    </source>
</evidence>
<gene>
    <name evidence="9" type="primary">nasD_2</name>
    <name evidence="9" type="ORF">DEAC_c11770</name>
</gene>
<dbReference type="InterPro" id="IPR017220">
    <property type="entry name" value="Sulphite_reductase_assimil"/>
</dbReference>
<dbReference type="InterPro" id="IPR036136">
    <property type="entry name" value="Nit/Sulf_reduc_fer-like_dom_sf"/>
</dbReference>
<name>A0A0J1IPC9_9FIRM</name>
<organism evidence="9 10">
    <name type="scientific">Desulfosporosinus acididurans</name>
    <dbReference type="NCBI Taxonomy" id="476652"/>
    <lineage>
        <taxon>Bacteria</taxon>
        <taxon>Bacillati</taxon>
        <taxon>Bacillota</taxon>
        <taxon>Clostridia</taxon>
        <taxon>Eubacteriales</taxon>
        <taxon>Desulfitobacteriaceae</taxon>
        <taxon>Desulfosporosinus</taxon>
    </lineage>
</organism>
<dbReference type="InterPro" id="IPR052034">
    <property type="entry name" value="NasD-like"/>
</dbReference>
<evidence type="ECO:0000256" key="2">
    <source>
        <dbReference type="ARBA" id="ARBA00022617"/>
    </source>
</evidence>
<keyword evidence="10" id="KW-1185">Reference proteome</keyword>
<dbReference type="SUPFAM" id="SSF55124">
    <property type="entry name" value="Nitrite/Sulfite reductase N-terminal domain-like"/>
    <property type="match status" value="1"/>
</dbReference>
<dbReference type="PRINTS" id="PR00397">
    <property type="entry name" value="SIROHAEM"/>
</dbReference>
<dbReference type="InterPro" id="IPR006067">
    <property type="entry name" value="NO2/SO3_Rdtase_4Fe4S_dom"/>
</dbReference>
<dbReference type="InterPro" id="IPR006066">
    <property type="entry name" value="NO2/SO3_Rdtase_FeS/sirohaem_BS"/>
</dbReference>
<dbReference type="Proteomes" id="UP000036356">
    <property type="component" value="Unassembled WGS sequence"/>
</dbReference>
<accession>A0A0J1IPC9</accession>
<feature type="domain" description="Nitrite/Sulfite reductase ferredoxin-like" evidence="8">
    <location>
        <begin position="13"/>
        <end position="75"/>
    </location>
</feature>
<dbReference type="GO" id="GO:0020037">
    <property type="term" value="F:heme binding"/>
    <property type="evidence" value="ECO:0007669"/>
    <property type="project" value="InterPro"/>
</dbReference>
<dbReference type="PIRSF" id="PIRSF037487">
    <property type="entry name" value="Sulfite_red_assimil"/>
    <property type="match status" value="1"/>
</dbReference>
<feature type="domain" description="Nitrite/sulphite reductase 4Fe-4S" evidence="7">
    <location>
        <begin position="85"/>
        <end position="218"/>
    </location>
</feature>
<dbReference type="GO" id="GO:0051539">
    <property type="term" value="F:4 iron, 4 sulfur cluster binding"/>
    <property type="evidence" value="ECO:0007669"/>
    <property type="project" value="UniProtKB-KW"/>
</dbReference>
<keyword evidence="5" id="KW-0408">Iron</keyword>
<dbReference type="EMBL" id="LDZY01000004">
    <property type="protein sequence ID" value="KLU66511.1"/>
    <property type="molecule type" value="Genomic_DNA"/>
</dbReference>
<dbReference type="Pfam" id="PF01077">
    <property type="entry name" value="NIR_SIR"/>
    <property type="match status" value="1"/>
</dbReference>
<evidence type="ECO:0000256" key="5">
    <source>
        <dbReference type="ARBA" id="ARBA00023004"/>
    </source>
</evidence>
<protein>
    <submittedName>
        <fullName evidence="9">Nitrite reductase [NAD(P)H]</fullName>
        <ecNumber evidence="9">1.7.1.4</ecNumber>
    </submittedName>
</protein>
<dbReference type="SUPFAM" id="SSF56014">
    <property type="entry name" value="Nitrite and sulphite reductase 4Fe-4S domain-like"/>
    <property type="match status" value="1"/>
</dbReference>
<dbReference type="GO" id="GO:0046872">
    <property type="term" value="F:metal ion binding"/>
    <property type="evidence" value="ECO:0007669"/>
    <property type="project" value="UniProtKB-KW"/>
</dbReference>
<dbReference type="PANTHER" id="PTHR43809">
    <property type="entry name" value="NITRITE REDUCTASE (NADH) LARGE SUBUNIT"/>
    <property type="match status" value="1"/>
</dbReference>
<keyword evidence="6" id="KW-0411">Iron-sulfur</keyword>
<evidence type="ECO:0000259" key="7">
    <source>
        <dbReference type="Pfam" id="PF01077"/>
    </source>
</evidence>
<dbReference type="EC" id="1.7.1.4" evidence="9"/>
<evidence type="ECO:0000313" key="10">
    <source>
        <dbReference type="Proteomes" id="UP000036356"/>
    </source>
</evidence>
<dbReference type="RefSeq" id="WP_047809091.1">
    <property type="nucleotide sequence ID" value="NZ_LDZY01000004.1"/>
</dbReference>
<dbReference type="AlphaFoldDB" id="A0A0J1IPC9"/>
<evidence type="ECO:0000259" key="8">
    <source>
        <dbReference type="Pfam" id="PF03460"/>
    </source>
</evidence>
<keyword evidence="3" id="KW-0479">Metal-binding</keyword>
<evidence type="ECO:0000256" key="4">
    <source>
        <dbReference type="ARBA" id="ARBA00023002"/>
    </source>
</evidence>
<keyword evidence="1" id="KW-0004">4Fe-4S</keyword>